<keyword evidence="6" id="KW-0411">Iron-sulfur</keyword>
<dbReference type="RefSeq" id="WP_137329839.1">
    <property type="nucleotide sequence ID" value="NZ_CP040058.1"/>
</dbReference>
<dbReference type="InterPro" id="IPR012840">
    <property type="entry name" value="NrdG2"/>
</dbReference>
<evidence type="ECO:0000256" key="6">
    <source>
        <dbReference type="ARBA" id="ARBA00023014"/>
    </source>
</evidence>
<dbReference type="SFLD" id="SFLDS00029">
    <property type="entry name" value="Radical_SAM"/>
    <property type="match status" value="1"/>
</dbReference>
<dbReference type="GO" id="GO:0046872">
    <property type="term" value="F:metal ion binding"/>
    <property type="evidence" value="ECO:0007669"/>
    <property type="project" value="UniProtKB-KW"/>
</dbReference>
<dbReference type="KEGG" id="arf:AR1Y2_3190"/>
<dbReference type="SFLD" id="SFLDG01094">
    <property type="entry name" value="Uncharacterised_Radical_SAM_Su"/>
    <property type="match status" value="1"/>
</dbReference>
<keyword evidence="2" id="KW-0004">4Fe-4S</keyword>
<evidence type="ECO:0000313" key="9">
    <source>
        <dbReference type="Proteomes" id="UP000298653"/>
    </source>
</evidence>
<dbReference type="Gene3D" id="3.20.20.70">
    <property type="entry name" value="Aldolase class I"/>
    <property type="match status" value="1"/>
</dbReference>
<dbReference type="InterPro" id="IPR013785">
    <property type="entry name" value="Aldolase_TIM"/>
</dbReference>
<dbReference type="Pfam" id="PF04055">
    <property type="entry name" value="Radical_SAM"/>
    <property type="match status" value="1"/>
</dbReference>
<reference evidence="8 9" key="1">
    <citation type="submission" date="2019-05" db="EMBL/GenBank/DDBJ databases">
        <title>Complete genome sequencing of Anaerostipes rhamnosivorans.</title>
        <authorList>
            <person name="Bui T.P.N."/>
            <person name="de Vos W.M."/>
        </authorList>
    </citation>
    <scope>NUCLEOTIDE SEQUENCE [LARGE SCALE GENOMIC DNA]</scope>
    <source>
        <strain evidence="8 9">1y2</strain>
    </source>
</reference>
<dbReference type="GO" id="GO:0051539">
    <property type="term" value="F:4 iron, 4 sulfur cluster binding"/>
    <property type="evidence" value="ECO:0007669"/>
    <property type="project" value="UniProtKB-KW"/>
</dbReference>
<dbReference type="GO" id="GO:0043365">
    <property type="term" value="F:[formate-C-acetyltransferase]-activating enzyme activity"/>
    <property type="evidence" value="ECO:0007669"/>
    <property type="project" value="UniProtKB-EC"/>
</dbReference>
<evidence type="ECO:0000313" key="8">
    <source>
        <dbReference type="EMBL" id="QCP36644.1"/>
    </source>
</evidence>
<dbReference type="PANTHER" id="PTHR30352:SF13">
    <property type="entry name" value="GLYCYL-RADICAL ENZYME ACTIVATING ENZYME YJJW-RELATED"/>
    <property type="match status" value="1"/>
</dbReference>
<accession>A0A4P8IKU1</accession>
<evidence type="ECO:0000256" key="5">
    <source>
        <dbReference type="ARBA" id="ARBA00023004"/>
    </source>
</evidence>
<dbReference type="PANTHER" id="PTHR30352">
    <property type="entry name" value="PYRUVATE FORMATE-LYASE-ACTIVATING ENZYME"/>
    <property type="match status" value="1"/>
</dbReference>
<evidence type="ECO:0000256" key="2">
    <source>
        <dbReference type="ARBA" id="ARBA00022485"/>
    </source>
</evidence>
<dbReference type="PROSITE" id="PS51918">
    <property type="entry name" value="RADICAL_SAM"/>
    <property type="match status" value="1"/>
</dbReference>
<keyword evidence="9" id="KW-1185">Reference proteome</keyword>
<gene>
    <name evidence="8" type="ORF">AR1Y2_3190</name>
</gene>
<dbReference type="SUPFAM" id="SSF102114">
    <property type="entry name" value="Radical SAM enzymes"/>
    <property type="match status" value="1"/>
</dbReference>
<dbReference type="NCBIfam" id="TIGR02495">
    <property type="entry name" value="NrdG2"/>
    <property type="match status" value="1"/>
</dbReference>
<dbReference type="EMBL" id="CP040058">
    <property type="protein sequence ID" value="QCP36644.1"/>
    <property type="molecule type" value="Genomic_DNA"/>
</dbReference>
<dbReference type="InterPro" id="IPR007197">
    <property type="entry name" value="rSAM"/>
</dbReference>
<evidence type="ECO:0000256" key="1">
    <source>
        <dbReference type="ARBA" id="ARBA00001966"/>
    </source>
</evidence>
<dbReference type="EC" id="1.97.1.4" evidence="8"/>
<evidence type="ECO:0000256" key="3">
    <source>
        <dbReference type="ARBA" id="ARBA00022691"/>
    </source>
</evidence>
<name>A0A4P8IKU1_9FIRM</name>
<evidence type="ECO:0000256" key="4">
    <source>
        <dbReference type="ARBA" id="ARBA00022723"/>
    </source>
</evidence>
<dbReference type="Proteomes" id="UP000298653">
    <property type="component" value="Chromosome"/>
</dbReference>
<dbReference type="CDD" id="cd01335">
    <property type="entry name" value="Radical_SAM"/>
    <property type="match status" value="1"/>
</dbReference>
<proteinExistence type="predicted"/>
<dbReference type="OrthoDB" id="9782387at2"/>
<protein>
    <submittedName>
        <fullName evidence="8">Ribonucleotide reductase of class III (Anaerobic), activating protein</fullName>
        <ecNumber evidence="8">1.97.1.4</ecNumber>
    </submittedName>
</protein>
<evidence type="ECO:0000259" key="7">
    <source>
        <dbReference type="PROSITE" id="PS51918"/>
    </source>
</evidence>
<dbReference type="InterPro" id="IPR058240">
    <property type="entry name" value="rSAM_sf"/>
</dbReference>
<keyword evidence="4" id="KW-0479">Metal-binding</keyword>
<dbReference type="AlphaFoldDB" id="A0A4P8IKU1"/>
<sequence length="230" mass="25873">MKIMGLQKSTLLDYPGKVACTVFTGGCNFFCPFCHNGELIALPAEERGLPREELAAFLKKRKGILDGVCISGGEPLIHQELPDLLREIKDLGYLVKLDTNGSFPDRLRKLAGEGLLDYVAMDIKNSKRKYALTTGLEAFSIEPVEESVRFLMEGKLPFEFRTTVVRQLHTKEDMLEIGDWIRGKEPYFLQAFERSSNVPDSGLTAYDKEEMQELADILKGKLPNVELRGI</sequence>
<feature type="domain" description="Radical SAM core" evidence="7">
    <location>
        <begin position="13"/>
        <end position="224"/>
    </location>
</feature>
<keyword evidence="8" id="KW-0560">Oxidoreductase</keyword>
<dbReference type="InterPro" id="IPR034457">
    <property type="entry name" value="Organic_radical-activating"/>
</dbReference>
<organism evidence="8 9">
    <name type="scientific">Anaerostipes rhamnosivorans</name>
    <dbReference type="NCBI Taxonomy" id="1229621"/>
    <lineage>
        <taxon>Bacteria</taxon>
        <taxon>Bacillati</taxon>
        <taxon>Bacillota</taxon>
        <taxon>Clostridia</taxon>
        <taxon>Lachnospirales</taxon>
        <taxon>Lachnospiraceae</taxon>
        <taxon>Anaerostipes</taxon>
    </lineage>
</organism>
<comment type="cofactor">
    <cofactor evidence="1">
        <name>[4Fe-4S] cluster</name>
        <dbReference type="ChEBI" id="CHEBI:49883"/>
    </cofactor>
</comment>
<keyword evidence="5" id="KW-0408">Iron</keyword>
<keyword evidence="3" id="KW-0949">S-adenosyl-L-methionine</keyword>